<sequence>MANMDKTWQQSIVPQVVTKARPAAELMSALKAAKDIDSACKTLGYRAQDENPCIFYVKVSGTVSKLDTASRSGKMTLTDASVGKVTVQIGPTLRGTQLRDGYSGASYQDFNDQVLFGEYSKNINSQAVKMIQTANVKTGDSVEVYGVFSAWDIPQTLPEITPAKIIHAGGQ</sequence>
<dbReference type="Proteomes" id="UP000250675">
    <property type="component" value="Unassembled WGS sequence"/>
</dbReference>
<dbReference type="InterPro" id="IPR014582">
    <property type="entry name" value="UCP033535_lipo"/>
</dbReference>
<accession>A0A2X3DF58</accession>
<dbReference type="AlphaFoldDB" id="A0A2X3DF58"/>
<dbReference type="EMBL" id="UASO01000004">
    <property type="protein sequence ID" value="SQC23637.1"/>
    <property type="molecule type" value="Genomic_DNA"/>
</dbReference>
<evidence type="ECO:0000313" key="2">
    <source>
        <dbReference type="Proteomes" id="UP000250675"/>
    </source>
</evidence>
<proteinExistence type="predicted"/>
<evidence type="ECO:0000313" key="1">
    <source>
        <dbReference type="EMBL" id="SQC23637.1"/>
    </source>
</evidence>
<name>A0A2X3DF58_KLEPN</name>
<dbReference type="InterPro" id="IPR036215">
    <property type="entry name" value="TM0957-like_sf"/>
</dbReference>
<dbReference type="SUPFAM" id="SSF141318">
    <property type="entry name" value="TM0957-like"/>
    <property type="match status" value="1"/>
</dbReference>
<reference evidence="1 2" key="1">
    <citation type="submission" date="2018-06" db="EMBL/GenBank/DDBJ databases">
        <authorList>
            <consortium name="Pathogen Informatics"/>
            <person name="Doyle S."/>
        </authorList>
    </citation>
    <scope>NUCLEOTIDE SEQUENCE [LARGE SCALE GENOMIC DNA]</scope>
    <source>
        <strain evidence="1 2">NCTC9645</strain>
    </source>
</reference>
<organism evidence="1 2">
    <name type="scientific">Klebsiella pneumoniae</name>
    <dbReference type="NCBI Taxonomy" id="573"/>
    <lineage>
        <taxon>Bacteria</taxon>
        <taxon>Pseudomonadati</taxon>
        <taxon>Pseudomonadota</taxon>
        <taxon>Gammaproteobacteria</taxon>
        <taxon>Enterobacterales</taxon>
        <taxon>Enterobacteriaceae</taxon>
        <taxon>Klebsiella/Raoultella group</taxon>
        <taxon>Klebsiella</taxon>
        <taxon>Klebsiella pneumoniae complex</taxon>
    </lineage>
</organism>
<keyword evidence="1" id="KW-0449">Lipoprotein</keyword>
<dbReference type="Pfam" id="PF10054">
    <property type="entry name" value="DUF2291"/>
    <property type="match status" value="1"/>
</dbReference>
<gene>
    <name evidence="1" type="ORF">NCTC9645_03680</name>
</gene>
<protein>
    <submittedName>
        <fullName evidence="1">Lipoprotein</fullName>
    </submittedName>
</protein>